<gene>
    <name evidence="1" type="ORF">WCV66_12590</name>
</gene>
<name>A0ABZ2N043_9BACI</name>
<evidence type="ECO:0000313" key="1">
    <source>
        <dbReference type="EMBL" id="WXB90964.1"/>
    </source>
</evidence>
<dbReference type="RefSeq" id="WP_338789177.1">
    <property type="nucleotide sequence ID" value="NZ_CP147403.1"/>
</dbReference>
<keyword evidence="2" id="KW-1185">Reference proteome</keyword>
<reference evidence="1 2" key="1">
    <citation type="submission" date="2024-02" db="EMBL/GenBank/DDBJ databases">
        <title>Seven novel Bacillus-like species.</title>
        <authorList>
            <person name="Liu G."/>
        </authorList>
    </citation>
    <scope>NUCLEOTIDE SEQUENCE [LARGE SCALE GENOMIC DNA]</scope>
    <source>
        <strain evidence="1 2">FJAT-53654</strain>
    </source>
</reference>
<proteinExistence type="predicted"/>
<evidence type="ECO:0000313" key="2">
    <source>
        <dbReference type="Proteomes" id="UP001368328"/>
    </source>
</evidence>
<sequence length="370" mass="43674">MKKPYYMYWVYGGKRDEFSSDTDSPLNQYVRWIEKQKDKIDDLYLKDIDLDYYQSIINPLEIFQYRNQLPYFNYINEVIDKLRPLYKDYKVERRVVNNEVRDFENKAKMKQDPEERDIIRAKYSLIKKKYRLLCHQVEPNLSILATAVVELTYRQEDNYDFAWDVCYEGMRYNALENKLDLRTVLYDLGRINTKENIAGIAEVKDNKMTIKQVEVNRKETSFLDNPIVIRTDLVNGKYTVLSTMGRNYAILDVENEHSEYLCHYWYEKQDENKIEPVKNKKVRILSRNKKAKEITNNLIGKSFTLKTVPDKGYANIYSGDDMLCSIAPDYIAKSGISMGMNGWKVIFNTVTTPVKEDKKSFSATVTICEV</sequence>
<protein>
    <submittedName>
        <fullName evidence="1">Uncharacterized protein</fullName>
    </submittedName>
</protein>
<accession>A0ABZ2N043</accession>
<organism evidence="1 2">
    <name type="scientific">Metabacillus rhizosphaerae</name>
    <dbReference type="NCBI Taxonomy" id="3117747"/>
    <lineage>
        <taxon>Bacteria</taxon>
        <taxon>Bacillati</taxon>
        <taxon>Bacillota</taxon>
        <taxon>Bacilli</taxon>
        <taxon>Bacillales</taxon>
        <taxon>Bacillaceae</taxon>
        <taxon>Metabacillus</taxon>
    </lineage>
</organism>
<dbReference type="Proteomes" id="UP001368328">
    <property type="component" value="Chromosome"/>
</dbReference>
<dbReference type="EMBL" id="CP147403">
    <property type="protein sequence ID" value="WXB90964.1"/>
    <property type="molecule type" value="Genomic_DNA"/>
</dbReference>